<evidence type="ECO:0000256" key="2">
    <source>
        <dbReference type="ARBA" id="ARBA00023002"/>
    </source>
</evidence>
<name>A0A1H8V5K2_9ACTN</name>
<evidence type="ECO:0000256" key="4">
    <source>
        <dbReference type="RuleBase" id="RU003345"/>
    </source>
</evidence>
<dbReference type="Proteomes" id="UP000198960">
    <property type="component" value="Unassembled WGS sequence"/>
</dbReference>
<evidence type="ECO:0000259" key="5">
    <source>
        <dbReference type="Pfam" id="PF00171"/>
    </source>
</evidence>
<dbReference type="InterPro" id="IPR016163">
    <property type="entry name" value="Ald_DH_C"/>
</dbReference>
<dbReference type="InterPro" id="IPR029510">
    <property type="entry name" value="Ald_DH_CS_GLU"/>
</dbReference>
<gene>
    <name evidence="6" type="ORF">SAMN05660991_03303</name>
</gene>
<dbReference type="CDD" id="cd07139">
    <property type="entry name" value="ALDH_AldA-Rv0768"/>
    <property type="match status" value="1"/>
</dbReference>
<dbReference type="InterPro" id="IPR016162">
    <property type="entry name" value="Ald_DH_N"/>
</dbReference>
<keyword evidence="7" id="KW-1185">Reference proteome</keyword>
<dbReference type="SUPFAM" id="SSF53720">
    <property type="entry name" value="ALDH-like"/>
    <property type="match status" value="1"/>
</dbReference>
<evidence type="ECO:0000313" key="7">
    <source>
        <dbReference type="Proteomes" id="UP000198960"/>
    </source>
</evidence>
<proteinExistence type="inferred from homology"/>
<feature type="domain" description="Aldehyde dehydrogenase" evidence="5">
    <location>
        <begin position="17"/>
        <end position="477"/>
    </location>
</feature>
<accession>A0A1H8V5K2</accession>
<dbReference type="AlphaFoldDB" id="A0A1H8V5K2"/>
<dbReference type="RefSeq" id="WP_091945766.1">
    <property type="nucleotide sequence ID" value="NZ_FOEE01000010.1"/>
</dbReference>
<sequence length="491" mass="50858">MDDRLMYRREFFIGGRWTAPDGDEVLPVVSPSTEEVVGQVPLATEADADRAVAAAREAFDEGPWPRMSPAERADVLAEAAAVLRKREGDIAGVVVDEMGIAISQAPRAQGMVSTVFSYYADLIRTFGFEREVVDGARAGLVTQEPVGVVAGIVPWNAPVTLAAWKAAPALAAGCTIVLKPPPEAPLSNFVLAEALAEAGVPEGVVSVVPAGREVGEHLVRSPGVDKVAFTGSTAAGKRIMSLCGEQVKRVSLELGGKSAAIVLDDADLGTVLPALVHGGMHLSGQVCGAHTRVLVPRSRYAEAVDAAAAAAAHIAVGDPHDPATVVGPLVAERQRARVEGYIASALGDGARAAAGGGRPAHLPRGWYVEPTILADVDNSMRVAREEIFGPVLCLIPYADEDEAVRIADDSPYGLSGGVWSADPARGVRIAKRVRTGSIAVNGTYPPFPLVPFGGFKQSGLGRELGPEGLTAFLEPRSIGLPPALVAGGAGA</sequence>
<dbReference type="GO" id="GO:0016620">
    <property type="term" value="F:oxidoreductase activity, acting on the aldehyde or oxo group of donors, NAD or NADP as acceptor"/>
    <property type="evidence" value="ECO:0007669"/>
    <property type="project" value="InterPro"/>
</dbReference>
<dbReference type="InterPro" id="IPR015590">
    <property type="entry name" value="Aldehyde_DH_dom"/>
</dbReference>
<keyword evidence="2 4" id="KW-0560">Oxidoreductase</keyword>
<dbReference type="PROSITE" id="PS00687">
    <property type="entry name" value="ALDEHYDE_DEHYDR_GLU"/>
    <property type="match status" value="1"/>
</dbReference>
<dbReference type="FunFam" id="3.40.605.10:FF:000007">
    <property type="entry name" value="NAD/NADP-dependent betaine aldehyde dehydrogenase"/>
    <property type="match status" value="1"/>
</dbReference>
<comment type="similarity">
    <text evidence="1 4">Belongs to the aldehyde dehydrogenase family.</text>
</comment>
<dbReference type="InterPro" id="IPR016161">
    <property type="entry name" value="Ald_DH/histidinol_DH"/>
</dbReference>
<dbReference type="PANTHER" id="PTHR42804">
    <property type="entry name" value="ALDEHYDE DEHYDROGENASE"/>
    <property type="match status" value="1"/>
</dbReference>
<protein>
    <submittedName>
        <fullName evidence="6">Acyl-CoA reductase</fullName>
    </submittedName>
</protein>
<evidence type="ECO:0000256" key="3">
    <source>
        <dbReference type="PROSITE-ProRule" id="PRU10007"/>
    </source>
</evidence>
<dbReference type="EMBL" id="FOEE01000010">
    <property type="protein sequence ID" value="SEP10517.1"/>
    <property type="molecule type" value="Genomic_DNA"/>
</dbReference>
<dbReference type="Gene3D" id="3.40.309.10">
    <property type="entry name" value="Aldehyde Dehydrogenase, Chain A, domain 2"/>
    <property type="match status" value="1"/>
</dbReference>
<dbReference type="Pfam" id="PF00171">
    <property type="entry name" value="Aldedh"/>
    <property type="match status" value="1"/>
</dbReference>
<feature type="active site" evidence="3">
    <location>
        <position position="253"/>
    </location>
</feature>
<dbReference type="STRING" id="673521.SAMN05660991_03303"/>
<evidence type="ECO:0000313" key="6">
    <source>
        <dbReference type="EMBL" id="SEP10517.1"/>
    </source>
</evidence>
<dbReference type="Gene3D" id="3.40.605.10">
    <property type="entry name" value="Aldehyde Dehydrogenase, Chain A, domain 1"/>
    <property type="match status" value="1"/>
</dbReference>
<dbReference type="OrthoDB" id="6882680at2"/>
<evidence type="ECO:0000256" key="1">
    <source>
        <dbReference type="ARBA" id="ARBA00009986"/>
    </source>
</evidence>
<organism evidence="6 7">
    <name type="scientific">Trujillonella endophytica</name>
    <dbReference type="NCBI Taxonomy" id="673521"/>
    <lineage>
        <taxon>Bacteria</taxon>
        <taxon>Bacillati</taxon>
        <taxon>Actinomycetota</taxon>
        <taxon>Actinomycetes</taxon>
        <taxon>Geodermatophilales</taxon>
        <taxon>Geodermatophilaceae</taxon>
        <taxon>Trujillonella</taxon>
    </lineage>
</organism>
<dbReference type="PANTHER" id="PTHR42804:SF1">
    <property type="entry name" value="ALDEHYDE DEHYDROGENASE-RELATED"/>
    <property type="match status" value="1"/>
</dbReference>
<reference evidence="7" key="1">
    <citation type="submission" date="2016-10" db="EMBL/GenBank/DDBJ databases">
        <authorList>
            <person name="Varghese N."/>
            <person name="Submissions S."/>
        </authorList>
    </citation>
    <scope>NUCLEOTIDE SEQUENCE [LARGE SCALE GENOMIC DNA]</scope>
    <source>
        <strain evidence="7">DSM 45413</strain>
    </source>
</reference>